<dbReference type="AlphaFoldDB" id="A0AAV2CDQ5"/>
<reference evidence="1 2" key="1">
    <citation type="submission" date="2024-04" db="EMBL/GenBank/DDBJ databases">
        <authorList>
            <person name="Fracassetti M."/>
        </authorList>
    </citation>
    <scope>NUCLEOTIDE SEQUENCE [LARGE SCALE GENOMIC DNA]</scope>
</reference>
<dbReference type="EMBL" id="OZ034813">
    <property type="protein sequence ID" value="CAL1354555.1"/>
    <property type="molecule type" value="Genomic_DNA"/>
</dbReference>
<evidence type="ECO:0000313" key="2">
    <source>
        <dbReference type="Proteomes" id="UP001497516"/>
    </source>
</evidence>
<accession>A0AAV2CDQ5</accession>
<organism evidence="1 2">
    <name type="scientific">Linum trigynum</name>
    <dbReference type="NCBI Taxonomy" id="586398"/>
    <lineage>
        <taxon>Eukaryota</taxon>
        <taxon>Viridiplantae</taxon>
        <taxon>Streptophyta</taxon>
        <taxon>Embryophyta</taxon>
        <taxon>Tracheophyta</taxon>
        <taxon>Spermatophyta</taxon>
        <taxon>Magnoliopsida</taxon>
        <taxon>eudicotyledons</taxon>
        <taxon>Gunneridae</taxon>
        <taxon>Pentapetalae</taxon>
        <taxon>rosids</taxon>
        <taxon>fabids</taxon>
        <taxon>Malpighiales</taxon>
        <taxon>Linaceae</taxon>
        <taxon>Linum</taxon>
    </lineage>
</organism>
<proteinExistence type="predicted"/>
<gene>
    <name evidence="1" type="ORF">LTRI10_LOCUS2356</name>
</gene>
<name>A0AAV2CDQ5_9ROSI</name>
<dbReference type="Proteomes" id="UP001497516">
    <property type="component" value="Chromosome 1"/>
</dbReference>
<evidence type="ECO:0000313" key="1">
    <source>
        <dbReference type="EMBL" id="CAL1354555.1"/>
    </source>
</evidence>
<sequence length="72" mass="7811">MVKLSPFVDFVGPDDGVKGNDVGYEFAGCGVGGDGVVREDPTYVVKTGIRVRVEKQSKQFFAESSTMGMFDR</sequence>
<protein>
    <submittedName>
        <fullName evidence="1">Uncharacterized protein</fullName>
    </submittedName>
</protein>
<keyword evidence="2" id="KW-1185">Reference proteome</keyword>